<reference evidence="2" key="1">
    <citation type="submission" date="2021-01" db="EMBL/GenBank/DDBJ databases">
        <authorList>
            <person name="Corre E."/>
            <person name="Pelletier E."/>
            <person name="Niang G."/>
            <person name="Scheremetjew M."/>
            <person name="Finn R."/>
            <person name="Kale V."/>
            <person name="Holt S."/>
            <person name="Cochrane G."/>
            <person name="Meng A."/>
            <person name="Brown T."/>
            <person name="Cohen L."/>
        </authorList>
    </citation>
    <scope>NUCLEOTIDE SEQUENCE</scope>
    <source>
        <strain evidence="2">CCMP1320</strain>
    </source>
</reference>
<dbReference type="SMART" id="SM01100">
    <property type="entry name" value="CRAL_TRIO_N"/>
    <property type="match status" value="1"/>
</dbReference>
<protein>
    <recommendedName>
        <fullName evidence="1">CRAL-TRIO domain-containing protein</fullName>
    </recommendedName>
</protein>
<dbReference type="InterPro" id="IPR011074">
    <property type="entry name" value="CRAL/TRIO_N_dom"/>
</dbReference>
<gene>
    <name evidence="2" type="ORF">DTER00134_LOCUS1127</name>
</gene>
<organism evidence="2">
    <name type="scientific">Dunaliella tertiolecta</name>
    <name type="common">Green alga</name>
    <dbReference type="NCBI Taxonomy" id="3047"/>
    <lineage>
        <taxon>Eukaryota</taxon>
        <taxon>Viridiplantae</taxon>
        <taxon>Chlorophyta</taxon>
        <taxon>core chlorophytes</taxon>
        <taxon>Chlorophyceae</taxon>
        <taxon>CS clade</taxon>
        <taxon>Chlamydomonadales</taxon>
        <taxon>Dunaliellaceae</taxon>
        <taxon>Dunaliella</taxon>
    </lineage>
</organism>
<dbReference type="PROSITE" id="PS50191">
    <property type="entry name" value="CRAL_TRIO"/>
    <property type="match status" value="1"/>
</dbReference>
<dbReference type="InterPro" id="IPR001251">
    <property type="entry name" value="CRAL-TRIO_dom"/>
</dbReference>
<evidence type="ECO:0000313" key="2">
    <source>
        <dbReference type="EMBL" id="CAE0486088.1"/>
    </source>
</evidence>
<dbReference type="AlphaFoldDB" id="A0A7S3QKZ0"/>
<dbReference type="EMBL" id="HBIP01002703">
    <property type="protein sequence ID" value="CAE0486088.1"/>
    <property type="molecule type" value="Transcribed_RNA"/>
</dbReference>
<evidence type="ECO:0000259" key="1">
    <source>
        <dbReference type="PROSITE" id="PS50191"/>
    </source>
</evidence>
<dbReference type="Pfam" id="PF00650">
    <property type="entry name" value="CRAL_TRIO"/>
    <property type="match status" value="1"/>
</dbReference>
<dbReference type="SUPFAM" id="SSF52087">
    <property type="entry name" value="CRAL/TRIO domain"/>
    <property type="match status" value="1"/>
</dbReference>
<dbReference type="CDD" id="cd00170">
    <property type="entry name" value="SEC14"/>
    <property type="match status" value="1"/>
</dbReference>
<dbReference type="SUPFAM" id="SSF46938">
    <property type="entry name" value="CRAL/TRIO N-terminal domain"/>
    <property type="match status" value="1"/>
</dbReference>
<dbReference type="Gene3D" id="3.40.525.10">
    <property type="entry name" value="CRAL-TRIO lipid binding domain"/>
    <property type="match status" value="1"/>
</dbReference>
<name>A0A7S3QKZ0_DUNTE</name>
<accession>A0A7S3QKZ0</accession>
<dbReference type="SMART" id="SM00516">
    <property type="entry name" value="SEC14"/>
    <property type="match status" value="1"/>
</dbReference>
<dbReference type="PANTHER" id="PTHR46277">
    <property type="entry name" value="OS03G0850700 PROTEIN"/>
    <property type="match status" value="1"/>
</dbReference>
<dbReference type="PANTHER" id="PTHR46277:SF3">
    <property type="entry name" value="BINDING PROTEIN, PUTATIVE-RELATED"/>
    <property type="match status" value="1"/>
</dbReference>
<proteinExistence type="predicted"/>
<dbReference type="InterPro" id="IPR036865">
    <property type="entry name" value="CRAL-TRIO_dom_sf"/>
</dbReference>
<dbReference type="InterPro" id="IPR036273">
    <property type="entry name" value="CRAL/TRIO_N_dom_sf"/>
</dbReference>
<feature type="domain" description="CRAL-TRIO" evidence="1">
    <location>
        <begin position="73"/>
        <end position="252"/>
    </location>
</feature>
<sequence>MDYPLHPSIAVLRQLLSTRVHQLLVDHGEEGLTDQFLLRWLTGRKFDVNLTAKDLTEHAEWRARCVPGRRVQDEVVASELEHNVVFFMGQDRKNHPTLLIIGGNLVPQDPEQTTIFITYTLDAALHLGRLVMARKQEEARQRGVPMDSTWDGRIVGVFDMSNFGWSNIHYASQKAILRLLQKHYVERLYKIFIFCAPSIFHGLYQVLSLLLEEKSREKIVFISKSDASSRMIEDFDVDALAPAFGGTFKPRRIDETWCVLERTIFTYAWHSDT</sequence>